<feature type="region of interest" description="Disordered" evidence="2">
    <location>
        <begin position="361"/>
        <end position="458"/>
    </location>
</feature>
<evidence type="ECO:0000313" key="4">
    <source>
        <dbReference type="EMBL" id="WWC73128.1"/>
    </source>
</evidence>
<accession>A0AAJ8LBS6</accession>
<dbReference type="AlphaFoldDB" id="A0AAJ8LBS6"/>
<feature type="compositionally biased region" description="Pro residues" evidence="2">
    <location>
        <begin position="410"/>
        <end position="421"/>
    </location>
</feature>
<evidence type="ECO:0000259" key="3">
    <source>
        <dbReference type="Pfam" id="PF02582"/>
    </source>
</evidence>
<feature type="region of interest" description="Disordered" evidence="2">
    <location>
        <begin position="1"/>
        <end position="175"/>
    </location>
</feature>
<protein>
    <recommendedName>
        <fullName evidence="3">DUF155 domain-containing protein</fullName>
    </recommendedName>
</protein>
<dbReference type="EMBL" id="CP144528">
    <property type="protein sequence ID" value="WWC73128.1"/>
    <property type="molecule type" value="Genomic_DNA"/>
</dbReference>
<feature type="domain" description="DUF155" evidence="3">
    <location>
        <begin position="467"/>
        <end position="640"/>
    </location>
</feature>
<dbReference type="RefSeq" id="XP_070059550.1">
    <property type="nucleotide sequence ID" value="XM_070203449.1"/>
</dbReference>
<feature type="compositionally biased region" description="Polar residues" evidence="2">
    <location>
        <begin position="423"/>
        <end position="449"/>
    </location>
</feature>
<dbReference type="GO" id="GO:0005739">
    <property type="term" value="C:mitochondrion"/>
    <property type="evidence" value="ECO:0007669"/>
    <property type="project" value="UniProtKB-ARBA"/>
</dbReference>
<dbReference type="PANTHER" id="PTHR16255:SF4">
    <property type="entry name" value="SPORULATION PROTEIN RMD8"/>
    <property type="match status" value="1"/>
</dbReference>
<dbReference type="Pfam" id="PF02582">
    <property type="entry name" value="DUF155"/>
    <property type="match status" value="1"/>
</dbReference>
<dbReference type="KEGG" id="kpin:30173731"/>
<organism evidence="4 5">
    <name type="scientific">Kwoniella pini CBS 10737</name>
    <dbReference type="NCBI Taxonomy" id="1296096"/>
    <lineage>
        <taxon>Eukaryota</taxon>
        <taxon>Fungi</taxon>
        <taxon>Dikarya</taxon>
        <taxon>Basidiomycota</taxon>
        <taxon>Agaricomycotina</taxon>
        <taxon>Tremellomycetes</taxon>
        <taxon>Tremellales</taxon>
        <taxon>Cryptococcaceae</taxon>
        <taxon>Kwoniella</taxon>
    </lineage>
</organism>
<sequence>MSRPNTAPRAGGSKSSNNPGPNPAGSSPANIPRRNPGTLPGLARTASSLRQGTPLAPSTSSLASLPAHLRNLSVPKIPSPLGRGTPARGIRQSLPSRTSKTTEKHVLLPEDPQLAPLPKSPMGSQINLLIPPPKSIRESRQPYYQQHPSSSSTINISNSSDERNEAEKMTKREREENKLPRLTAYATADGYRLKLLQAFLKREHGVGVVRVFDDCVYAVYNLPLLPGYGASTKVRSSPAVKSPGGVSLLERMTMAEDLGYNDSYFPREDPSEATPAEYILSATPPSPTGPIGDLIDIGVPGDQIREEVREHLEREDTEEGALGLRMAQAEAEQIAQEHLEDQLRNEGLDVIPSEPEILDEILPSSTSSLPEIQSPERELGTHMNSKHPGQLEHIPSQALSPNELASPNLHPSPPSSAPPDLPTQTSPSNDSQISPENETTPTSYSQQSRPIKRRRNSHSTQNVAEAVFFSYGVSVFFGFSESEEREIMEDCETAGTWMRGLDEEDWEIEEFHYVYDSDAEQPRIYNDMFTFKSHSHLFKLSLAHAIAQSNKLSIYESTMQETLSLTASFPKELSTTGHLQLSRREALKMTGRLFKLRMDVNLIGGILDTPELFWSEASLFPLYEAIHEYLEIGPRIQVLNDRLAVAGDLLEIIHEYIEERATHRITWIIIWLIVVACFVEAGEVIARLLLHAIPREPGEFLLYKAPRLLITNNQHSLL</sequence>
<dbReference type="InterPro" id="IPR003734">
    <property type="entry name" value="DUF155"/>
</dbReference>
<dbReference type="GeneID" id="30173731"/>
<dbReference type="Proteomes" id="UP000094020">
    <property type="component" value="Chromosome 10"/>
</dbReference>
<reference evidence="4" key="1">
    <citation type="submission" date="2013-07" db="EMBL/GenBank/DDBJ databases">
        <authorList>
            <consortium name="The Broad Institute Genome Sequencing Platform"/>
            <person name="Cuomo C."/>
            <person name="Litvintseva A."/>
            <person name="Chen Y."/>
            <person name="Heitman J."/>
            <person name="Sun S."/>
            <person name="Springer D."/>
            <person name="Dromer F."/>
            <person name="Young S.K."/>
            <person name="Zeng Q."/>
            <person name="Gargeya S."/>
            <person name="Fitzgerald M."/>
            <person name="Abouelleil A."/>
            <person name="Alvarado L."/>
            <person name="Berlin A.M."/>
            <person name="Chapman S.B."/>
            <person name="Dewar J."/>
            <person name="Goldberg J."/>
            <person name="Griggs A."/>
            <person name="Gujja S."/>
            <person name="Hansen M."/>
            <person name="Howarth C."/>
            <person name="Imamovic A."/>
            <person name="Larimer J."/>
            <person name="McCowan C."/>
            <person name="Murphy C."/>
            <person name="Pearson M."/>
            <person name="Priest M."/>
            <person name="Roberts A."/>
            <person name="Saif S."/>
            <person name="Shea T."/>
            <person name="Sykes S."/>
            <person name="Wortman J."/>
            <person name="Nusbaum C."/>
            <person name="Birren B."/>
        </authorList>
    </citation>
    <scope>NUCLEOTIDE SEQUENCE</scope>
    <source>
        <strain evidence="4">CBS 10737</strain>
    </source>
</reference>
<feature type="compositionally biased region" description="Low complexity" evidence="2">
    <location>
        <begin position="53"/>
        <end position="67"/>
    </location>
</feature>
<dbReference type="InterPro" id="IPR051624">
    <property type="entry name" value="RMD1/Sad1-interacting"/>
</dbReference>
<reference evidence="4" key="2">
    <citation type="submission" date="2024-02" db="EMBL/GenBank/DDBJ databases">
        <title>Comparative genomics of Cryptococcus and Kwoniella reveals pathogenesis evolution and contrasting modes of karyotype evolution via chromosome fusion or intercentromeric recombination.</title>
        <authorList>
            <person name="Coelho M.A."/>
            <person name="David-Palma M."/>
            <person name="Shea T."/>
            <person name="Bowers K."/>
            <person name="McGinley-Smith S."/>
            <person name="Mohammad A.W."/>
            <person name="Gnirke A."/>
            <person name="Yurkov A.M."/>
            <person name="Nowrousian M."/>
            <person name="Sun S."/>
            <person name="Cuomo C.A."/>
            <person name="Heitman J."/>
        </authorList>
    </citation>
    <scope>NUCLEOTIDE SEQUENCE</scope>
    <source>
        <strain evidence="4">CBS 10737</strain>
    </source>
</reference>
<feature type="compositionally biased region" description="Basic and acidic residues" evidence="2">
    <location>
        <begin position="160"/>
        <end position="175"/>
    </location>
</feature>
<feature type="compositionally biased region" description="Low complexity" evidence="2">
    <location>
        <begin position="10"/>
        <end position="30"/>
    </location>
</feature>
<gene>
    <name evidence="4" type="ORF">I206_107094</name>
</gene>
<evidence type="ECO:0000313" key="5">
    <source>
        <dbReference type="Proteomes" id="UP000094020"/>
    </source>
</evidence>
<feature type="compositionally biased region" description="Low complexity" evidence="2">
    <location>
        <begin position="149"/>
        <end position="159"/>
    </location>
</feature>
<name>A0AAJ8LBS6_9TREE</name>
<evidence type="ECO:0000256" key="2">
    <source>
        <dbReference type="SAM" id="MobiDB-lite"/>
    </source>
</evidence>
<proteinExistence type="inferred from homology"/>
<keyword evidence="5" id="KW-1185">Reference proteome</keyword>
<dbReference type="PANTHER" id="PTHR16255">
    <property type="entry name" value="REQUIRED FOR MEIOTIC NUCLEAR DIVISION PROTEIN 1 HOMOLOG"/>
    <property type="match status" value="1"/>
</dbReference>
<comment type="similarity">
    <text evidence="1">Belongs to the RMD1/sif2 family.</text>
</comment>
<evidence type="ECO:0000256" key="1">
    <source>
        <dbReference type="ARBA" id="ARBA00008306"/>
    </source>
</evidence>